<protein>
    <submittedName>
        <fullName evidence="2">Protein of uncharacterized function (DUF3102)</fullName>
    </submittedName>
</protein>
<gene>
    <name evidence="2" type="ORF">NCTC13291_04381</name>
</gene>
<reference evidence="2 3" key="1">
    <citation type="submission" date="2018-06" db="EMBL/GenBank/DDBJ databases">
        <authorList>
            <consortium name="Pathogen Informatics"/>
            <person name="Doyle S."/>
        </authorList>
    </citation>
    <scope>NUCLEOTIDE SEQUENCE [LARGE SCALE GENOMIC DNA]</scope>
    <source>
        <strain evidence="2 3">NCTC13291</strain>
    </source>
</reference>
<proteinExistence type="predicted"/>
<dbReference type="EMBL" id="UGVN01000003">
    <property type="protein sequence ID" value="SUE95494.1"/>
    <property type="molecule type" value="Genomic_DNA"/>
</dbReference>
<dbReference type="InterPro" id="IPR021451">
    <property type="entry name" value="DUF3102"/>
</dbReference>
<evidence type="ECO:0000313" key="3">
    <source>
        <dbReference type="Proteomes" id="UP000254919"/>
    </source>
</evidence>
<name>A0A379PL79_9PROT</name>
<evidence type="ECO:0000313" key="2">
    <source>
        <dbReference type="EMBL" id="SUE95494.1"/>
    </source>
</evidence>
<evidence type="ECO:0000256" key="1">
    <source>
        <dbReference type="SAM" id="Coils"/>
    </source>
</evidence>
<organism evidence="2 3">
    <name type="scientific">Roseomonas mucosa</name>
    <dbReference type="NCBI Taxonomy" id="207340"/>
    <lineage>
        <taxon>Bacteria</taxon>
        <taxon>Pseudomonadati</taxon>
        <taxon>Pseudomonadota</taxon>
        <taxon>Alphaproteobacteria</taxon>
        <taxon>Acetobacterales</taxon>
        <taxon>Roseomonadaceae</taxon>
        <taxon>Roseomonas</taxon>
    </lineage>
</organism>
<dbReference type="Pfam" id="PF11300">
    <property type="entry name" value="DUF3102"/>
    <property type="match status" value="1"/>
</dbReference>
<dbReference type="AlphaFoldDB" id="A0A379PL79"/>
<dbReference type="RefSeq" id="WP_051544358.1">
    <property type="nucleotide sequence ID" value="NZ_CBCSHT010000188.1"/>
</dbReference>
<keyword evidence="1" id="KW-0175">Coiled coil</keyword>
<feature type="coiled-coil region" evidence="1">
    <location>
        <begin position="165"/>
        <end position="192"/>
    </location>
</feature>
<accession>A0A379PL79</accession>
<dbReference type="Proteomes" id="UP000254919">
    <property type="component" value="Unassembled WGS sequence"/>
</dbReference>
<sequence>MSKRRLTLDEAPVPVLIEGDSRVQALEFARIAPQDTDQFVNEIERLWKSAHDSFLSIGRLLINAKEMLPYGEYEAMVQSKLPFSTRTAYQLREAAQWALGMEQSREVQISQLPGSYSTIYLLSTLDAGTLSAAKEEGLLRPDLRRAELIAWRKSRQAPAAQPSLKALLLQEKAKLEGRLLEIEQELTRLHNTA</sequence>